<feature type="domain" description="Helicase C-terminal" evidence="6">
    <location>
        <begin position="527"/>
        <end position="681"/>
    </location>
</feature>
<evidence type="ECO:0000256" key="3">
    <source>
        <dbReference type="ARBA" id="ARBA00022806"/>
    </source>
</evidence>
<dbReference type="InterPro" id="IPR049730">
    <property type="entry name" value="SNF2/RAD54-like_C"/>
</dbReference>
<dbReference type="InterPro" id="IPR038718">
    <property type="entry name" value="SNF2-like_sf"/>
</dbReference>
<protein>
    <submittedName>
        <fullName evidence="7">Helicase-like transcription factor</fullName>
        <ecNumber evidence="7">2.3.2.27</ecNumber>
        <ecNumber evidence="7">3.6.4.-</ecNumber>
    </submittedName>
</protein>
<evidence type="ECO:0000259" key="5">
    <source>
        <dbReference type="PROSITE" id="PS51192"/>
    </source>
</evidence>
<dbReference type="GO" id="GO:0006281">
    <property type="term" value="P:DNA repair"/>
    <property type="evidence" value="ECO:0007669"/>
    <property type="project" value="TreeGrafter"/>
</dbReference>
<dbReference type="Gene3D" id="3.40.50.300">
    <property type="entry name" value="P-loop containing nucleotide triphosphate hydrolases"/>
    <property type="match status" value="1"/>
</dbReference>
<evidence type="ECO:0000256" key="2">
    <source>
        <dbReference type="ARBA" id="ARBA00022801"/>
    </source>
</evidence>
<evidence type="ECO:0000313" key="7">
    <source>
        <dbReference type="EMBL" id="ODP27538.1"/>
    </source>
</evidence>
<dbReference type="RefSeq" id="WP_069328497.1">
    <property type="nucleotide sequence ID" value="NZ_MDER01000052.1"/>
</dbReference>
<dbReference type="SUPFAM" id="SSF52540">
    <property type="entry name" value="P-loop containing nucleoside triphosphate hydrolases"/>
    <property type="match status" value="2"/>
</dbReference>
<dbReference type="GO" id="GO:0005524">
    <property type="term" value="F:ATP binding"/>
    <property type="evidence" value="ECO:0007669"/>
    <property type="project" value="UniProtKB-KW"/>
</dbReference>
<evidence type="ECO:0000313" key="8">
    <source>
        <dbReference type="Proteomes" id="UP000094578"/>
    </source>
</evidence>
<dbReference type="InterPro" id="IPR014001">
    <property type="entry name" value="Helicase_ATP-bd"/>
</dbReference>
<dbReference type="PROSITE" id="PS51194">
    <property type="entry name" value="HELICASE_CTER"/>
    <property type="match status" value="1"/>
</dbReference>
<feature type="domain" description="Helicase ATP-binding" evidence="5">
    <location>
        <begin position="129"/>
        <end position="355"/>
    </location>
</feature>
<dbReference type="STRING" id="1886670.PTI45_03100"/>
<evidence type="ECO:0000256" key="1">
    <source>
        <dbReference type="ARBA" id="ARBA00022741"/>
    </source>
</evidence>
<organism evidence="7 8">
    <name type="scientific">Paenibacillus nuruki</name>
    <dbReference type="NCBI Taxonomy" id="1886670"/>
    <lineage>
        <taxon>Bacteria</taxon>
        <taxon>Bacillati</taxon>
        <taxon>Bacillota</taxon>
        <taxon>Bacilli</taxon>
        <taxon>Bacillales</taxon>
        <taxon>Paenibacillaceae</taxon>
        <taxon>Paenibacillus</taxon>
    </lineage>
</organism>
<dbReference type="PROSITE" id="PS51192">
    <property type="entry name" value="HELICASE_ATP_BIND_1"/>
    <property type="match status" value="1"/>
</dbReference>
<dbReference type="GO" id="GO:0016787">
    <property type="term" value="F:hydrolase activity"/>
    <property type="evidence" value="ECO:0007669"/>
    <property type="project" value="UniProtKB-KW"/>
</dbReference>
<keyword evidence="8" id="KW-1185">Reference proteome</keyword>
<dbReference type="CDD" id="cd18793">
    <property type="entry name" value="SF2_C_SNF"/>
    <property type="match status" value="1"/>
</dbReference>
<keyword evidence="1" id="KW-0547">Nucleotide-binding</keyword>
<dbReference type="EMBL" id="MDER01000052">
    <property type="protein sequence ID" value="ODP27538.1"/>
    <property type="molecule type" value="Genomic_DNA"/>
</dbReference>
<dbReference type="InterPro" id="IPR001650">
    <property type="entry name" value="Helicase_C-like"/>
</dbReference>
<sequence>MIKLLNNTKGLTISSDDIQENLNISEALAINFIPKHTFTWHNLLTSRTQHLKEKLGLLTDWNVPIDANELVRMDSILNSKTKKYQKNLIKINDLMHTGEYKIALERVKSMFGKPFNDGRFMFPYQLETAAIMNVKDRLINAFDPGLGKTLTTLIGIASNPKNKLNLIVTMQRNMNDWIRELEYLGFTKDKDYIILTKPWDMKKVNGIKFHLVSYEKWSNERIHFSDKPVHLQETDEEKKWGSRDLPEDCPVCSSEWKKGNYICNNELIHVHNHIKEIRRCDFSVISKKIPSLSQYYDNQYDSAAIDEGHYIKNGDSQRTKAILRIKSKRKYILTGTPAENGVADLYWLLGWVTGFSPVFDDLYSRQKDIIKPYSASGKVGYDNFKAHFSISGKRKVLDSDSMTSQLANEKDLWNLLDSIMVRKRKTDPDVAPHIKIPKPNVVRQHIELSTDERLLYDEQLRLFSEWYQGELKKKADAIHEGTTYKISSIAITAWMDKLRKVASCPWIFENYNPRNSTTAKIQFAETKIKELLKANKKVLIFSAHIPTIQFLKIHFDNIIDGKRAEYIDGQVNMEYRWDLIRRFQDPNDPLSVLILSHRTGAESYTLTQAKAVFLFDLDYNGKKIEQCWSRAVRLGQIDPVFIYFLLSRDTIDINMHAYMLSNNQTVDTAINRAAESLKVLASQFEGETKLSGFDPETFAKEMLKSGTKRQF</sequence>
<keyword evidence="4" id="KW-0067">ATP-binding</keyword>
<dbReference type="EC" id="2.3.2.27" evidence="7"/>
<dbReference type="InterPro" id="IPR050628">
    <property type="entry name" value="SNF2_RAD54_helicase_TF"/>
</dbReference>
<dbReference type="GO" id="GO:0004386">
    <property type="term" value="F:helicase activity"/>
    <property type="evidence" value="ECO:0007669"/>
    <property type="project" value="UniProtKB-KW"/>
</dbReference>
<dbReference type="AlphaFoldDB" id="A0A1E3L180"/>
<dbReference type="Pfam" id="PF00176">
    <property type="entry name" value="SNF2-rel_dom"/>
    <property type="match status" value="1"/>
</dbReference>
<dbReference type="PANTHER" id="PTHR45626:SF17">
    <property type="entry name" value="HELICASE-LIKE TRANSCRIPTION FACTOR"/>
    <property type="match status" value="1"/>
</dbReference>
<evidence type="ECO:0000259" key="6">
    <source>
        <dbReference type="PROSITE" id="PS51194"/>
    </source>
</evidence>
<gene>
    <name evidence="7" type="primary">hltF</name>
    <name evidence="7" type="ORF">PTI45_03100</name>
</gene>
<keyword evidence="7" id="KW-0808">Transferase</keyword>
<comment type="caution">
    <text evidence="7">The sequence shown here is derived from an EMBL/GenBank/DDBJ whole genome shotgun (WGS) entry which is preliminary data.</text>
</comment>
<keyword evidence="3 7" id="KW-0347">Helicase</keyword>
<dbReference type="Proteomes" id="UP000094578">
    <property type="component" value="Unassembled WGS sequence"/>
</dbReference>
<dbReference type="PANTHER" id="PTHR45626">
    <property type="entry name" value="TRANSCRIPTION TERMINATION FACTOR 2-RELATED"/>
    <property type="match status" value="1"/>
</dbReference>
<dbReference type="GO" id="GO:0008094">
    <property type="term" value="F:ATP-dependent activity, acting on DNA"/>
    <property type="evidence" value="ECO:0007669"/>
    <property type="project" value="TreeGrafter"/>
</dbReference>
<proteinExistence type="predicted"/>
<dbReference type="Pfam" id="PF00271">
    <property type="entry name" value="Helicase_C"/>
    <property type="match status" value="1"/>
</dbReference>
<dbReference type="Gene3D" id="3.40.50.10810">
    <property type="entry name" value="Tandem AAA-ATPase domain"/>
    <property type="match status" value="1"/>
</dbReference>
<reference evidence="7 8" key="1">
    <citation type="submission" date="2016-08" db="EMBL/GenBank/DDBJ databases">
        <title>Genome sequencing of Paenibacillus sp. TI45-13ar, isolated from Korean traditional nuruk.</title>
        <authorList>
            <person name="Kim S.-J."/>
        </authorList>
    </citation>
    <scope>NUCLEOTIDE SEQUENCE [LARGE SCALE GENOMIC DNA]</scope>
    <source>
        <strain evidence="7 8">TI45-13ar</strain>
    </source>
</reference>
<dbReference type="InterPro" id="IPR000330">
    <property type="entry name" value="SNF2_N"/>
</dbReference>
<dbReference type="InterPro" id="IPR027417">
    <property type="entry name" value="P-loop_NTPase"/>
</dbReference>
<keyword evidence="7" id="KW-0012">Acyltransferase</keyword>
<evidence type="ECO:0000256" key="4">
    <source>
        <dbReference type="ARBA" id="ARBA00022840"/>
    </source>
</evidence>
<name>A0A1E3L180_9BACL</name>
<keyword evidence="2 7" id="KW-0378">Hydrolase</keyword>
<dbReference type="GO" id="GO:0061630">
    <property type="term" value="F:ubiquitin protein ligase activity"/>
    <property type="evidence" value="ECO:0007669"/>
    <property type="project" value="UniProtKB-EC"/>
</dbReference>
<dbReference type="EC" id="3.6.4.-" evidence="7"/>
<accession>A0A1E3L180</accession>